<sequence>MPSSKDPIEVKVFVGSDESLGAFAGATVQRLPWQAQEALQSIPFELLNPSFCADCRADYVELAVVHRHIHAIRQQLINLIDSRLHEIVDQGVVDRLGDLLPLEVLGDDLELLLDGPIHDAVDGVGARVLVAEVHRVLLRLHAARRRAHRCVRRHQVHAAVKQEIVHVDVAAPGADEMQQIVP</sequence>
<accession>A0A0A9DCK2</accession>
<evidence type="ECO:0000313" key="1">
    <source>
        <dbReference type="EMBL" id="JAD83385.1"/>
    </source>
</evidence>
<dbReference type="EMBL" id="GBRH01214510">
    <property type="protein sequence ID" value="JAD83385.1"/>
    <property type="molecule type" value="Transcribed_RNA"/>
</dbReference>
<reference evidence="1" key="2">
    <citation type="journal article" date="2015" name="Data Brief">
        <title>Shoot transcriptome of the giant reed, Arundo donax.</title>
        <authorList>
            <person name="Barrero R.A."/>
            <person name="Guerrero F.D."/>
            <person name="Moolhuijzen P."/>
            <person name="Goolsby J.A."/>
            <person name="Tidwell J."/>
            <person name="Bellgard S.E."/>
            <person name="Bellgard M.I."/>
        </authorList>
    </citation>
    <scope>NUCLEOTIDE SEQUENCE</scope>
    <source>
        <tissue evidence="1">Shoot tissue taken approximately 20 cm above the soil surface</tissue>
    </source>
</reference>
<reference evidence="1" key="1">
    <citation type="submission" date="2014-09" db="EMBL/GenBank/DDBJ databases">
        <authorList>
            <person name="Magalhaes I.L.F."/>
            <person name="Oliveira U."/>
            <person name="Santos F.R."/>
            <person name="Vidigal T.H.D.A."/>
            <person name="Brescovit A.D."/>
            <person name="Santos A.J."/>
        </authorList>
    </citation>
    <scope>NUCLEOTIDE SEQUENCE</scope>
    <source>
        <tissue evidence="1">Shoot tissue taken approximately 20 cm above the soil surface</tissue>
    </source>
</reference>
<proteinExistence type="predicted"/>
<protein>
    <submittedName>
        <fullName evidence="1">Uncharacterized protein</fullName>
    </submittedName>
</protein>
<dbReference type="AlphaFoldDB" id="A0A0A9DCK2"/>
<name>A0A0A9DCK2_ARUDO</name>
<organism evidence="1">
    <name type="scientific">Arundo donax</name>
    <name type="common">Giant reed</name>
    <name type="synonym">Donax arundinaceus</name>
    <dbReference type="NCBI Taxonomy" id="35708"/>
    <lineage>
        <taxon>Eukaryota</taxon>
        <taxon>Viridiplantae</taxon>
        <taxon>Streptophyta</taxon>
        <taxon>Embryophyta</taxon>
        <taxon>Tracheophyta</taxon>
        <taxon>Spermatophyta</taxon>
        <taxon>Magnoliopsida</taxon>
        <taxon>Liliopsida</taxon>
        <taxon>Poales</taxon>
        <taxon>Poaceae</taxon>
        <taxon>PACMAD clade</taxon>
        <taxon>Arundinoideae</taxon>
        <taxon>Arundineae</taxon>
        <taxon>Arundo</taxon>
    </lineage>
</organism>